<name>A0ACB8RRX1_9AGAM</name>
<organism evidence="1 2">
    <name type="scientific">Auriscalpium vulgare</name>
    <dbReference type="NCBI Taxonomy" id="40419"/>
    <lineage>
        <taxon>Eukaryota</taxon>
        <taxon>Fungi</taxon>
        <taxon>Dikarya</taxon>
        <taxon>Basidiomycota</taxon>
        <taxon>Agaricomycotina</taxon>
        <taxon>Agaricomycetes</taxon>
        <taxon>Russulales</taxon>
        <taxon>Auriscalpiaceae</taxon>
        <taxon>Auriscalpium</taxon>
    </lineage>
</organism>
<comment type="caution">
    <text evidence="1">The sequence shown here is derived from an EMBL/GenBank/DDBJ whole genome shotgun (WGS) entry which is preliminary data.</text>
</comment>
<reference evidence="1" key="2">
    <citation type="journal article" date="2022" name="New Phytol.">
        <title>Evolutionary transition to the ectomycorrhizal habit in the genomes of a hyperdiverse lineage of mushroom-forming fungi.</title>
        <authorList>
            <person name="Looney B."/>
            <person name="Miyauchi S."/>
            <person name="Morin E."/>
            <person name="Drula E."/>
            <person name="Courty P.E."/>
            <person name="Kohler A."/>
            <person name="Kuo A."/>
            <person name="LaButti K."/>
            <person name="Pangilinan J."/>
            <person name="Lipzen A."/>
            <person name="Riley R."/>
            <person name="Andreopoulos W."/>
            <person name="He G."/>
            <person name="Johnson J."/>
            <person name="Nolan M."/>
            <person name="Tritt A."/>
            <person name="Barry K.W."/>
            <person name="Grigoriev I.V."/>
            <person name="Nagy L.G."/>
            <person name="Hibbett D."/>
            <person name="Henrissat B."/>
            <person name="Matheny P.B."/>
            <person name="Labbe J."/>
            <person name="Martin F.M."/>
        </authorList>
    </citation>
    <scope>NUCLEOTIDE SEQUENCE</scope>
    <source>
        <strain evidence="1">FP105234-sp</strain>
    </source>
</reference>
<proteinExistence type="predicted"/>
<reference evidence="1" key="1">
    <citation type="submission" date="2021-02" db="EMBL/GenBank/DDBJ databases">
        <authorList>
            <consortium name="DOE Joint Genome Institute"/>
            <person name="Ahrendt S."/>
            <person name="Looney B.P."/>
            <person name="Miyauchi S."/>
            <person name="Morin E."/>
            <person name="Drula E."/>
            <person name="Courty P.E."/>
            <person name="Chicoki N."/>
            <person name="Fauchery L."/>
            <person name="Kohler A."/>
            <person name="Kuo A."/>
            <person name="Labutti K."/>
            <person name="Pangilinan J."/>
            <person name="Lipzen A."/>
            <person name="Riley R."/>
            <person name="Andreopoulos W."/>
            <person name="He G."/>
            <person name="Johnson J."/>
            <person name="Barry K.W."/>
            <person name="Grigoriev I.V."/>
            <person name="Nagy L."/>
            <person name="Hibbett D."/>
            <person name="Henrissat B."/>
            <person name="Matheny P.B."/>
            <person name="Labbe J."/>
            <person name="Martin F."/>
        </authorList>
    </citation>
    <scope>NUCLEOTIDE SEQUENCE</scope>
    <source>
        <strain evidence="1">FP105234-sp</strain>
    </source>
</reference>
<protein>
    <submittedName>
        <fullName evidence="1">Major facilitator superfamily transporter</fullName>
    </submittedName>
</protein>
<keyword evidence="2" id="KW-1185">Reference proteome</keyword>
<dbReference type="EMBL" id="MU275928">
    <property type="protein sequence ID" value="KAI0046335.1"/>
    <property type="molecule type" value="Genomic_DNA"/>
</dbReference>
<gene>
    <name evidence="1" type="ORF">FA95DRAFT_1560210</name>
</gene>
<evidence type="ECO:0000313" key="1">
    <source>
        <dbReference type="EMBL" id="KAI0046335.1"/>
    </source>
</evidence>
<evidence type="ECO:0000313" key="2">
    <source>
        <dbReference type="Proteomes" id="UP000814033"/>
    </source>
</evidence>
<dbReference type="Proteomes" id="UP000814033">
    <property type="component" value="Unassembled WGS sequence"/>
</dbReference>
<accession>A0ACB8RRX1</accession>
<sequence>MEAVTVKSTDEETPLLSERPRPQPTPLPLTQILVLLLLQLSEPIVATSILPYINELIAGLDITGGDQRKVGYYAGLIESLYFAAEALTVLQWSRLSDHVGRKPVLLSGIAAMTLSILGFGLSRTFWSLVIWRCLNGALNGNIGVMKSMMAELTDETNMAQGFALMPVTWALGVTIGPFIGGVLSRPHDRFPQIFGNEFWVRYPYFLPCAVAAGLSVVSWFVAAVSLKETVHVSPRRAGPPRPAPTRTVTEDLIHVAEGAALEHEIPAQGPPPKTEAAPLPLSRLLTRPVVLSISNYAALALLDIALAALLPLFLSTPVALGGLGLAPAAIGLCLGTYGVMNGFAQFFFFAKAVNKWGAQRVFIMGMSVFILIFAIFPVANAVARNSSESSIAPYAIIFAQFLLFVIMDAAYGAIFMYVSTAAPNKRTLGATNGIAQTVTSVQRAIGPALSTSLFAFSLENNVMGGHFVYVVLILMSILAVGLATRLPRDTWKVKEEDL</sequence>